<proteinExistence type="predicted"/>
<organism evidence="2 3">
    <name type="scientific">Linderina pennispora</name>
    <dbReference type="NCBI Taxonomy" id="61395"/>
    <lineage>
        <taxon>Eukaryota</taxon>
        <taxon>Fungi</taxon>
        <taxon>Fungi incertae sedis</taxon>
        <taxon>Zoopagomycota</taxon>
        <taxon>Kickxellomycotina</taxon>
        <taxon>Kickxellomycetes</taxon>
        <taxon>Kickxellales</taxon>
        <taxon>Kickxellaceae</taxon>
        <taxon>Linderina</taxon>
    </lineage>
</organism>
<name>A0A1Y1WK91_9FUNG</name>
<dbReference type="RefSeq" id="XP_040747170.1">
    <property type="nucleotide sequence ID" value="XM_040891994.1"/>
</dbReference>
<protein>
    <submittedName>
        <fullName evidence="2">Uncharacterized protein</fullName>
    </submittedName>
</protein>
<feature type="compositionally biased region" description="Basic and acidic residues" evidence="1">
    <location>
        <begin position="99"/>
        <end position="108"/>
    </location>
</feature>
<feature type="region of interest" description="Disordered" evidence="1">
    <location>
        <begin position="93"/>
        <end position="117"/>
    </location>
</feature>
<dbReference type="EMBL" id="MCFD01000001">
    <property type="protein sequence ID" value="ORX73959.1"/>
    <property type="molecule type" value="Genomic_DNA"/>
</dbReference>
<gene>
    <name evidence="2" type="ORF">DL89DRAFT_7066</name>
</gene>
<evidence type="ECO:0000256" key="1">
    <source>
        <dbReference type="SAM" id="MobiDB-lite"/>
    </source>
</evidence>
<keyword evidence="3" id="KW-1185">Reference proteome</keyword>
<reference evidence="2 3" key="1">
    <citation type="submission" date="2016-07" db="EMBL/GenBank/DDBJ databases">
        <title>Pervasive Adenine N6-methylation of Active Genes in Fungi.</title>
        <authorList>
            <consortium name="DOE Joint Genome Institute"/>
            <person name="Mondo S.J."/>
            <person name="Dannebaum R.O."/>
            <person name="Kuo R.C."/>
            <person name="Labutti K."/>
            <person name="Haridas S."/>
            <person name="Kuo A."/>
            <person name="Salamov A."/>
            <person name="Ahrendt S.R."/>
            <person name="Lipzen A."/>
            <person name="Sullivan W."/>
            <person name="Andreopoulos W.B."/>
            <person name="Clum A."/>
            <person name="Lindquist E."/>
            <person name="Daum C."/>
            <person name="Ramamoorthy G.K."/>
            <person name="Gryganskyi A."/>
            <person name="Culley D."/>
            <person name="Magnuson J.K."/>
            <person name="James T.Y."/>
            <person name="O'Malley M.A."/>
            <person name="Stajich J.E."/>
            <person name="Spatafora J.W."/>
            <person name="Visel A."/>
            <person name="Grigoriev I.V."/>
        </authorList>
    </citation>
    <scope>NUCLEOTIDE SEQUENCE [LARGE SCALE GENOMIC DNA]</scope>
    <source>
        <strain evidence="2 3">ATCC 12442</strain>
    </source>
</reference>
<dbReference type="Proteomes" id="UP000193922">
    <property type="component" value="Unassembled WGS sequence"/>
</dbReference>
<comment type="caution">
    <text evidence="2">The sequence shown here is derived from an EMBL/GenBank/DDBJ whole genome shotgun (WGS) entry which is preliminary data.</text>
</comment>
<sequence>MCLYLKIVAHCAGAGGFAKVRRWGHLHPLSGDSWHCPGILAEGSGLARGDWSQIHHCNRILLSPSPWPAAARPLKYFDSAIPPAHTHRLVLRNSHRRLGPRELTDKRTSRPPGSRRCGRDLAAARAAQHPVRGACACLAHDIGEGDGARIHTNCPDRPRQRAGGKRKPIGIEHPPHVRSSRPLVDALFSKRGWDRRVAKLA</sequence>
<evidence type="ECO:0000313" key="3">
    <source>
        <dbReference type="Proteomes" id="UP000193922"/>
    </source>
</evidence>
<feature type="compositionally biased region" description="Basic and acidic residues" evidence="1">
    <location>
        <begin position="149"/>
        <end position="159"/>
    </location>
</feature>
<dbReference type="AlphaFoldDB" id="A0A1Y1WK91"/>
<feature type="region of interest" description="Disordered" evidence="1">
    <location>
        <begin position="149"/>
        <end position="177"/>
    </location>
</feature>
<dbReference type="GeneID" id="63808642"/>
<evidence type="ECO:0000313" key="2">
    <source>
        <dbReference type="EMBL" id="ORX73959.1"/>
    </source>
</evidence>
<accession>A0A1Y1WK91</accession>